<dbReference type="SUPFAM" id="SSF48452">
    <property type="entry name" value="TPR-like"/>
    <property type="match status" value="1"/>
</dbReference>
<dbReference type="Gene3D" id="2.60.40.1120">
    <property type="entry name" value="Carboxypeptidase-like, regulatory domain"/>
    <property type="match status" value="1"/>
</dbReference>
<sequence>MKIKNILFTFSLIPWIGLSQYTVEEVNELVKHASESQLVVESSRMLQEDYYYFSEIVVDKLLSIKPESSNYNYRKGFIVLNSRNDFENALNYLEIGTKSVKNNYDMYSAKETSAPSDVYYHLGRCYHLNDQPDKAIEYYNLFIQNSLKKSELVDKAKLGIIQCEVAKKAFSTPKSAKVNNLNTPVNTIFPEYSPVVSLDGKSLYFTSRRPWKNNETEQYRDPKLYQYPEDIYVSIMEANGTWKAPKRLEFCYENINEATIAVSVDEKRIYTYQDVSGAGDIYYSDFLRNQFQILEQLSIQGINTEYWETHCTVTPDGKNIYFVSERPGGLGGRDIYRVVKMADGRWSEPQNLGPTINTPYDEDAPFISIDNKTMYFASNGPNSMGGFDIFVAVRDDNNQWSTPINLGYPINSTGDDLFYTTTVSGNRGYLSSFRKGGKGEKDIYEIETDYLGVQNVIVLNGNLHTIGGAQLPEDAYVLLKCNTCAEPEIRLSLRPRDGAFLTSLEHCKDYEIIFMKNAQEVVASEQFTTACNKEYQEIYKEAYLGDYLLSGTVTAKETGAPIANATVQIINKADNSVLETLTTDTNGMYTSALLKTKKFGDPVNYELKFAYPEHLSVTSQVVESLGKNPHIKRDIQLEKVEIGKDLNDMITIHPIYFDLDKSDIRPDAQIELDKIVKIMNDNPTLTIELGSHTDCRASMQYNLSLSDRRAKSSANYIKKRITNPSRIYGKGYGETKLVNDCACEGDIVSDCTEEQHQENRRTEFRIVKK</sequence>
<dbReference type="Pfam" id="PF13620">
    <property type="entry name" value="CarboxypepD_reg"/>
    <property type="match status" value="1"/>
</dbReference>
<protein>
    <submittedName>
        <fullName evidence="6">PD40 domain-containing protein</fullName>
    </submittedName>
</protein>
<name>A0A8J6PRF5_9FLAO</name>
<evidence type="ECO:0000313" key="7">
    <source>
        <dbReference type="Proteomes" id="UP000652681"/>
    </source>
</evidence>
<dbReference type="SUPFAM" id="SSF82171">
    <property type="entry name" value="DPP6 N-terminal domain-like"/>
    <property type="match status" value="1"/>
</dbReference>
<dbReference type="RefSeq" id="WP_216714445.1">
    <property type="nucleotide sequence ID" value="NZ_JACVEL010000008.1"/>
</dbReference>
<evidence type="ECO:0000259" key="5">
    <source>
        <dbReference type="PROSITE" id="PS51123"/>
    </source>
</evidence>
<dbReference type="InterPro" id="IPR050330">
    <property type="entry name" value="Bact_OuterMem_StrucFunc"/>
</dbReference>
<dbReference type="InterPro" id="IPR011042">
    <property type="entry name" value="6-blade_b-propeller_TolB-like"/>
</dbReference>
<dbReference type="Gene3D" id="3.30.1330.60">
    <property type="entry name" value="OmpA-like domain"/>
    <property type="match status" value="1"/>
</dbReference>
<keyword evidence="2 4" id="KW-0472">Membrane</keyword>
<gene>
    <name evidence="6" type="ORF">H9Y05_12140</name>
</gene>
<dbReference type="PANTHER" id="PTHR30329">
    <property type="entry name" value="STATOR ELEMENT OF FLAGELLAR MOTOR COMPLEX"/>
    <property type="match status" value="1"/>
</dbReference>
<dbReference type="SUPFAM" id="SSF49478">
    <property type="entry name" value="Cna protein B-type domain"/>
    <property type="match status" value="1"/>
</dbReference>
<dbReference type="InterPro" id="IPR006665">
    <property type="entry name" value="OmpA-like"/>
</dbReference>
<dbReference type="GO" id="GO:0009279">
    <property type="term" value="C:cell outer membrane"/>
    <property type="evidence" value="ECO:0007669"/>
    <property type="project" value="UniProtKB-SubCell"/>
</dbReference>
<dbReference type="InterPro" id="IPR011990">
    <property type="entry name" value="TPR-like_helical_dom_sf"/>
</dbReference>
<dbReference type="PRINTS" id="PR01021">
    <property type="entry name" value="OMPADOMAIN"/>
</dbReference>
<evidence type="ECO:0000256" key="4">
    <source>
        <dbReference type="PROSITE-ProRule" id="PRU00473"/>
    </source>
</evidence>
<evidence type="ECO:0000256" key="1">
    <source>
        <dbReference type="ARBA" id="ARBA00004442"/>
    </source>
</evidence>
<dbReference type="CDD" id="cd07185">
    <property type="entry name" value="OmpA_C-like"/>
    <property type="match status" value="1"/>
</dbReference>
<dbReference type="PANTHER" id="PTHR30329:SF21">
    <property type="entry name" value="LIPOPROTEIN YIAD-RELATED"/>
    <property type="match status" value="1"/>
</dbReference>
<comment type="caution">
    <text evidence="6">The sequence shown here is derived from an EMBL/GenBank/DDBJ whole genome shotgun (WGS) entry which is preliminary data.</text>
</comment>
<dbReference type="SUPFAM" id="SSF103088">
    <property type="entry name" value="OmpA-like"/>
    <property type="match status" value="1"/>
</dbReference>
<reference evidence="6" key="1">
    <citation type="submission" date="2020-09" db="EMBL/GenBank/DDBJ databases">
        <title>Taishania pollutisoli gen. nov., sp. nov., Isolated from Tetrabromobisphenol A-Contaminated Soil.</title>
        <authorList>
            <person name="Chen Q."/>
        </authorList>
    </citation>
    <scope>NUCLEOTIDE SEQUENCE</scope>
    <source>
        <strain evidence="6">CZZ-1</strain>
    </source>
</reference>
<accession>A0A8J6PRF5</accession>
<evidence type="ECO:0000256" key="3">
    <source>
        <dbReference type="ARBA" id="ARBA00023237"/>
    </source>
</evidence>
<dbReference type="AlphaFoldDB" id="A0A8J6PRF5"/>
<keyword evidence="7" id="KW-1185">Reference proteome</keyword>
<dbReference type="Pfam" id="PF07676">
    <property type="entry name" value="PD40"/>
    <property type="match status" value="3"/>
</dbReference>
<dbReference type="InterPro" id="IPR036737">
    <property type="entry name" value="OmpA-like_sf"/>
</dbReference>
<dbReference type="Gene3D" id="2.120.10.30">
    <property type="entry name" value="TolB, C-terminal domain"/>
    <property type="match status" value="1"/>
</dbReference>
<dbReference type="InterPro" id="IPR011659">
    <property type="entry name" value="WD40"/>
</dbReference>
<dbReference type="PROSITE" id="PS51123">
    <property type="entry name" value="OMPA_2"/>
    <property type="match status" value="1"/>
</dbReference>
<dbReference type="Proteomes" id="UP000652681">
    <property type="component" value="Unassembled WGS sequence"/>
</dbReference>
<comment type="subcellular location">
    <subcellularLocation>
        <location evidence="1">Cell outer membrane</location>
    </subcellularLocation>
</comment>
<dbReference type="InterPro" id="IPR006664">
    <property type="entry name" value="OMP_bac"/>
</dbReference>
<evidence type="ECO:0000313" key="6">
    <source>
        <dbReference type="EMBL" id="MBC9813218.1"/>
    </source>
</evidence>
<feature type="domain" description="OmpA-like" evidence="5">
    <location>
        <begin position="644"/>
        <end position="769"/>
    </location>
</feature>
<dbReference type="Pfam" id="PF00691">
    <property type="entry name" value="OmpA"/>
    <property type="match status" value="1"/>
</dbReference>
<proteinExistence type="predicted"/>
<dbReference type="Gene3D" id="1.25.40.10">
    <property type="entry name" value="Tetratricopeptide repeat domain"/>
    <property type="match status" value="1"/>
</dbReference>
<keyword evidence="3" id="KW-0998">Cell outer membrane</keyword>
<organism evidence="6 7">
    <name type="scientific">Taishania pollutisoli</name>
    <dbReference type="NCBI Taxonomy" id="2766479"/>
    <lineage>
        <taxon>Bacteria</taxon>
        <taxon>Pseudomonadati</taxon>
        <taxon>Bacteroidota</taxon>
        <taxon>Flavobacteriia</taxon>
        <taxon>Flavobacteriales</taxon>
        <taxon>Crocinitomicaceae</taxon>
        <taxon>Taishania</taxon>
    </lineage>
</organism>
<dbReference type="EMBL" id="JACVEL010000008">
    <property type="protein sequence ID" value="MBC9813218.1"/>
    <property type="molecule type" value="Genomic_DNA"/>
</dbReference>
<evidence type="ECO:0000256" key="2">
    <source>
        <dbReference type="ARBA" id="ARBA00023136"/>
    </source>
</evidence>